<name>G2Y534_BOTF4</name>
<feature type="compositionally biased region" description="Polar residues" evidence="1">
    <location>
        <begin position="1"/>
        <end position="10"/>
    </location>
</feature>
<evidence type="ECO:0000313" key="2">
    <source>
        <dbReference type="EMBL" id="CCD47774.1"/>
    </source>
</evidence>
<gene>
    <name evidence="2" type="ORF">BofuT4_uP037540.1</name>
</gene>
<organism evidence="2 3">
    <name type="scientific">Botryotinia fuckeliana (strain T4)</name>
    <name type="common">Noble rot fungus</name>
    <name type="synonym">Botrytis cinerea</name>
    <dbReference type="NCBI Taxonomy" id="999810"/>
    <lineage>
        <taxon>Eukaryota</taxon>
        <taxon>Fungi</taxon>
        <taxon>Dikarya</taxon>
        <taxon>Ascomycota</taxon>
        <taxon>Pezizomycotina</taxon>
        <taxon>Leotiomycetes</taxon>
        <taxon>Helotiales</taxon>
        <taxon>Sclerotiniaceae</taxon>
        <taxon>Botrytis</taxon>
    </lineage>
</organism>
<dbReference type="AlphaFoldDB" id="G2Y534"/>
<dbReference type="InParanoid" id="G2Y534"/>
<sequence length="33" mass="3810">MPNFDHTIQPTPKRPGNIMLYSSETSQSEEMSR</sequence>
<evidence type="ECO:0000313" key="3">
    <source>
        <dbReference type="Proteomes" id="UP000008177"/>
    </source>
</evidence>
<protein>
    <submittedName>
        <fullName evidence="2">Uncharacterized protein</fullName>
    </submittedName>
</protein>
<dbReference type="Proteomes" id="UP000008177">
    <property type="component" value="Unplaced contigs"/>
</dbReference>
<dbReference type="HOGENOM" id="CLU_3384663_0_0_1"/>
<feature type="region of interest" description="Disordered" evidence="1">
    <location>
        <begin position="1"/>
        <end position="33"/>
    </location>
</feature>
<dbReference type="EMBL" id="FQ790287">
    <property type="protein sequence ID" value="CCD47774.1"/>
    <property type="molecule type" value="Genomic_DNA"/>
</dbReference>
<accession>G2Y534</accession>
<feature type="compositionally biased region" description="Polar residues" evidence="1">
    <location>
        <begin position="20"/>
        <end position="33"/>
    </location>
</feature>
<evidence type="ECO:0000256" key="1">
    <source>
        <dbReference type="SAM" id="MobiDB-lite"/>
    </source>
</evidence>
<reference evidence="3" key="1">
    <citation type="journal article" date="2011" name="PLoS Genet.">
        <title>Genomic analysis of the necrotrophic fungal pathogens Sclerotinia sclerotiorum and Botrytis cinerea.</title>
        <authorList>
            <person name="Amselem J."/>
            <person name="Cuomo C.A."/>
            <person name="van Kan J.A."/>
            <person name="Viaud M."/>
            <person name="Benito E.P."/>
            <person name="Couloux A."/>
            <person name="Coutinho P.M."/>
            <person name="de Vries R.P."/>
            <person name="Dyer P.S."/>
            <person name="Fillinger S."/>
            <person name="Fournier E."/>
            <person name="Gout L."/>
            <person name="Hahn M."/>
            <person name="Kohn L."/>
            <person name="Lapalu N."/>
            <person name="Plummer K.M."/>
            <person name="Pradier J.M."/>
            <person name="Quevillon E."/>
            <person name="Sharon A."/>
            <person name="Simon A."/>
            <person name="ten Have A."/>
            <person name="Tudzynski B."/>
            <person name="Tudzynski P."/>
            <person name="Wincker P."/>
            <person name="Andrew M."/>
            <person name="Anthouard V."/>
            <person name="Beever R.E."/>
            <person name="Beffa R."/>
            <person name="Benoit I."/>
            <person name="Bouzid O."/>
            <person name="Brault B."/>
            <person name="Chen Z."/>
            <person name="Choquer M."/>
            <person name="Collemare J."/>
            <person name="Cotton P."/>
            <person name="Danchin E.G."/>
            <person name="Da Silva C."/>
            <person name="Gautier A."/>
            <person name="Giraud C."/>
            <person name="Giraud T."/>
            <person name="Gonzalez C."/>
            <person name="Grossetete S."/>
            <person name="Guldener U."/>
            <person name="Henrissat B."/>
            <person name="Howlett B.J."/>
            <person name="Kodira C."/>
            <person name="Kretschmer M."/>
            <person name="Lappartient A."/>
            <person name="Leroch M."/>
            <person name="Levis C."/>
            <person name="Mauceli E."/>
            <person name="Neuveglise C."/>
            <person name="Oeser B."/>
            <person name="Pearson M."/>
            <person name="Poulain J."/>
            <person name="Poussereau N."/>
            <person name="Quesneville H."/>
            <person name="Rascle C."/>
            <person name="Schumacher J."/>
            <person name="Segurens B."/>
            <person name="Sexton A."/>
            <person name="Silva E."/>
            <person name="Sirven C."/>
            <person name="Soanes D.M."/>
            <person name="Talbot N.J."/>
            <person name="Templeton M."/>
            <person name="Yandava C."/>
            <person name="Yarden O."/>
            <person name="Zeng Q."/>
            <person name="Rollins J.A."/>
            <person name="Lebrun M.H."/>
            <person name="Dickman M."/>
        </authorList>
    </citation>
    <scope>NUCLEOTIDE SEQUENCE [LARGE SCALE GENOMIC DNA]</scope>
    <source>
        <strain evidence="3">T4</strain>
    </source>
</reference>
<proteinExistence type="predicted"/>